<dbReference type="PANTHER" id="PTHR35812">
    <property type="entry name" value="LIPOPROTEIN"/>
    <property type="match status" value="1"/>
</dbReference>
<dbReference type="PANTHER" id="PTHR35812:SF1">
    <property type="entry name" value="LIPOPROTEIN"/>
    <property type="match status" value="1"/>
</dbReference>
<protein>
    <recommendedName>
        <fullName evidence="2">Lcl C-terminal domain-containing protein</fullName>
    </recommendedName>
</protein>
<sequence>MRNIFLIPILLAALSAQAEESRYVPVCMSGNVVGQGNCPAQPKPGNQPSDWSCTRDNKTNLVWSIESGKGSWNYAQGEYSKAANQESRCAFSSGWRLPTHNELLTILIKDSSSVAQIQAQGNRNINQSAIDTRFFPETPADAYWTADSFTHDPSFAWFVYFKPGLVNEGNTYTDFKSVTKHIRLVHEAR</sequence>
<evidence type="ECO:0000313" key="3">
    <source>
        <dbReference type="EMBL" id="SBT04400.1"/>
    </source>
</evidence>
<name>A0A1A8XGW0_9RHOO</name>
<dbReference type="RefSeq" id="WP_186409769.1">
    <property type="nucleotide sequence ID" value="NZ_FLQY01000033.1"/>
</dbReference>
<gene>
    <name evidence="3" type="ORF">PROAA_1280007</name>
</gene>
<reference evidence="3 4" key="1">
    <citation type="submission" date="2016-06" db="EMBL/GenBank/DDBJ databases">
        <authorList>
            <person name="Kjaerup R.B."/>
            <person name="Dalgaard T.S."/>
            <person name="Juul-Madsen H.R."/>
        </authorList>
    </citation>
    <scope>NUCLEOTIDE SEQUENCE [LARGE SCALE GENOMIC DNA]</scope>
    <source>
        <strain evidence="3">2</strain>
    </source>
</reference>
<dbReference type="Pfam" id="PF07603">
    <property type="entry name" value="Lcl_C"/>
    <property type="match status" value="1"/>
</dbReference>
<accession>A0A1A8XGW0</accession>
<organism evidence="3 4">
    <name type="scientific">Candidatus Propionivibrio aalborgensis</name>
    <dbReference type="NCBI Taxonomy" id="1860101"/>
    <lineage>
        <taxon>Bacteria</taxon>
        <taxon>Pseudomonadati</taxon>
        <taxon>Pseudomonadota</taxon>
        <taxon>Betaproteobacteria</taxon>
        <taxon>Rhodocyclales</taxon>
        <taxon>Rhodocyclaceae</taxon>
        <taxon>Propionivibrio</taxon>
    </lineage>
</organism>
<keyword evidence="1" id="KW-0732">Signal</keyword>
<feature type="signal peptide" evidence="1">
    <location>
        <begin position="1"/>
        <end position="18"/>
    </location>
</feature>
<evidence type="ECO:0000259" key="2">
    <source>
        <dbReference type="Pfam" id="PF07603"/>
    </source>
</evidence>
<dbReference type="AlphaFoldDB" id="A0A1A8XGW0"/>
<feature type="chain" id="PRO_5008381467" description="Lcl C-terminal domain-containing protein" evidence="1">
    <location>
        <begin position="19"/>
        <end position="189"/>
    </location>
</feature>
<proteinExistence type="predicted"/>
<evidence type="ECO:0000256" key="1">
    <source>
        <dbReference type="SAM" id="SignalP"/>
    </source>
</evidence>
<dbReference type="Proteomes" id="UP000199600">
    <property type="component" value="Unassembled WGS sequence"/>
</dbReference>
<keyword evidence="4" id="KW-1185">Reference proteome</keyword>
<feature type="domain" description="Lcl C-terminal" evidence="2">
    <location>
        <begin position="53"/>
        <end position="185"/>
    </location>
</feature>
<dbReference type="EMBL" id="FLQY01000033">
    <property type="protein sequence ID" value="SBT04400.1"/>
    <property type="molecule type" value="Genomic_DNA"/>
</dbReference>
<dbReference type="InterPro" id="IPR011460">
    <property type="entry name" value="Lcl_C"/>
</dbReference>
<evidence type="ECO:0000313" key="4">
    <source>
        <dbReference type="Proteomes" id="UP000199600"/>
    </source>
</evidence>